<reference evidence="2" key="1">
    <citation type="submission" date="2023-03" db="EMBL/GenBank/DDBJ databases">
        <title>Massive genome expansion in bonnet fungi (Mycena s.s.) driven by repeated elements and novel gene families across ecological guilds.</title>
        <authorList>
            <consortium name="Lawrence Berkeley National Laboratory"/>
            <person name="Harder C.B."/>
            <person name="Miyauchi S."/>
            <person name="Viragh M."/>
            <person name="Kuo A."/>
            <person name="Thoen E."/>
            <person name="Andreopoulos B."/>
            <person name="Lu D."/>
            <person name="Skrede I."/>
            <person name="Drula E."/>
            <person name="Henrissat B."/>
            <person name="Morin E."/>
            <person name="Kohler A."/>
            <person name="Barry K."/>
            <person name="LaButti K."/>
            <person name="Morin E."/>
            <person name="Salamov A."/>
            <person name="Lipzen A."/>
            <person name="Mereny Z."/>
            <person name="Hegedus B."/>
            <person name="Baldrian P."/>
            <person name="Stursova M."/>
            <person name="Weitz H."/>
            <person name="Taylor A."/>
            <person name="Grigoriev I.V."/>
            <person name="Nagy L.G."/>
            <person name="Martin F."/>
            <person name="Kauserud H."/>
        </authorList>
    </citation>
    <scope>NUCLEOTIDE SEQUENCE</scope>
    <source>
        <strain evidence="2">CBHHK188m</strain>
    </source>
</reference>
<keyword evidence="3" id="KW-1185">Reference proteome</keyword>
<dbReference type="EMBL" id="JARJLG010000187">
    <property type="protein sequence ID" value="KAJ7730860.1"/>
    <property type="molecule type" value="Genomic_DNA"/>
</dbReference>
<proteinExistence type="predicted"/>
<sequence>MSRSLPPHWQHAGPDIVNRLAQMAHEAPPKASPRLGRKGFLYLQKTVQTVKAEEQMRITARRILKAERDERIDITRALTPSKQYMAGFTRPRDLRTSNWFPGGAYIAQSKKYESPLEEAYEPHTVFLLESRYHIRFGVGRVEAPHYVYGVCREQDLPAVLKQYNSPNPPHGLLTFMDNARWPGGPQLKGRSQVKWWNNYEDLQTTLKELGSTANPTKVFVEASDEADENEPEQAKSGKKKQPQRVTGLNPIRLSTIRHSGDHSSPPVPPSAHAFHSSSILSVGHSYNDDHVVPDFYVQRKQSKANKELEDEESPVVEPPTLQDTPSLMEHLSDGILSDEIVASTLRLASKIPMQSSNEDGVLVHPSGFVIPTPADYTFPERKQRERDLAQQTAAVAKRVLEEEDLVDVSAETSSRHGKVPFEVRHEDGTVSHPSGFKPPTAADDFEHSANTTVDSHIGQQPLVLGSTPGAKRGFHTAAIARAQEVEWDFERARQQSPNEEFVHREKYMSTLESKPFWRPLLTLTVSTRPLATSLVRLARGGSTGTPFHVFIDNDDRKCRISCVNRMRVLRLRRLQNLTVQLGQVLAGSRGGVVGIRFEPDSMGRGIGGEGLEAPIPWDKRHIGVGVGNWYHMAPELKELFSAVGREEIPSSGGRDALDVFGVDEFGQRISSDGAVVPWTPRPQTSVDKWMREPWYTEYCILRSTLKGIVAAQREMSKWASVKAGKPNVKESAPTGRPAPSKEAREDAEDSDADEDELDLREDEEGDTPAISASSPAFPTVLIRENAWLDMSRVLEENGDEEELEAPLNFVLMSPSGKPLLGPRDEAGKILLEGMTFPLQPHIARQVLQRRMDMYYRAKTLVIASIFAARHAKVDYPRPLFETKSTPQLTK</sequence>
<evidence type="ECO:0000313" key="2">
    <source>
        <dbReference type="EMBL" id="KAJ7730860.1"/>
    </source>
</evidence>
<organism evidence="2 3">
    <name type="scientific">Mycena maculata</name>
    <dbReference type="NCBI Taxonomy" id="230809"/>
    <lineage>
        <taxon>Eukaryota</taxon>
        <taxon>Fungi</taxon>
        <taxon>Dikarya</taxon>
        <taxon>Basidiomycota</taxon>
        <taxon>Agaricomycotina</taxon>
        <taxon>Agaricomycetes</taxon>
        <taxon>Agaricomycetidae</taxon>
        <taxon>Agaricales</taxon>
        <taxon>Marasmiineae</taxon>
        <taxon>Mycenaceae</taxon>
        <taxon>Mycena</taxon>
    </lineage>
</organism>
<feature type="region of interest" description="Disordered" evidence="1">
    <location>
        <begin position="223"/>
        <end position="246"/>
    </location>
</feature>
<name>A0AAD7HYX8_9AGAR</name>
<gene>
    <name evidence="2" type="ORF">DFH07DRAFT_158656</name>
</gene>
<accession>A0AAD7HYX8</accession>
<comment type="caution">
    <text evidence="2">The sequence shown here is derived from an EMBL/GenBank/DDBJ whole genome shotgun (WGS) entry which is preliminary data.</text>
</comment>
<dbReference type="Proteomes" id="UP001215280">
    <property type="component" value="Unassembled WGS sequence"/>
</dbReference>
<dbReference type="AlphaFoldDB" id="A0AAD7HYX8"/>
<feature type="region of interest" description="Disordered" evidence="1">
    <location>
        <begin position="719"/>
        <end position="775"/>
    </location>
</feature>
<evidence type="ECO:0000313" key="3">
    <source>
        <dbReference type="Proteomes" id="UP001215280"/>
    </source>
</evidence>
<evidence type="ECO:0000256" key="1">
    <source>
        <dbReference type="SAM" id="MobiDB-lite"/>
    </source>
</evidence>
<feature type="region of interest" description="Disordered" evidence="1">
    <location>
        <begin position="302"/>
        <end position="325"/>
    </location>
</feature>
<feature type="compositionally biased region" description="Acidic residues" evidence="1">
    <location>
        <begin position="745"/>
        <end position="766"/>
    </location>
</feature>
<protein>
    <submittedName>
        <fullName evidence="2">Uncharacterized protein</fullName>
    </submittedName>
</protein>
<feature type="region of interest" description="Disordered" evidence="1">
    <location>
        <begin position="426"/>
        <end position="446"/>
    </location>
</feature>